<dbReference type="InterPro" id="IPR051165">
    <property type="entry name" value="Multifunctional_ANK_Repeat"/>
</dbReference>
<evidence type="ECO:0000313" key="5">
    <source>
        <dbReference type="EMBL" id="KXJ86512.1"/>
    </source>
</evidence>
<dbReference type="OrthoDB" id="20872at2759"/>
<dbReference type="PROSITE" id="PS50297">
    <property type="entry name" value="ANK_REP_REGION"/>
    <property type="match status" value="2"/>
</dbReference>
<evidence type="ECO:0000256" key="3">
    <source>
        <dbReference type="PROSITE-ProRule" id="PRU00023"/>
    </source>
</evidence>
<dbReference type="SMART" id="SM00248">
    <property type="entry name" value="ANK"/>
    <property type="match status" value="2"/>
</dbReference>
<keyword evidence="6" id="KW-1185">Reference proteome</keyword>
<organism evidence="5 6">
    <name type="scientific">Microdochium bolleyi</name>
    <dbReference type="NCBI Taxonomy" id="196109"/>
    <lineage>
        <taxon>Eukaryota</taxon>
        <taxon>Fungi</taxon>
        <taxon>Dikarya</taxon>
        <taxon>Ascomycota</taxon>
        <taxon>Pezizomycotina</taxon>
        <taxon>Sordariomycetes</taxon>
        <taxon>Xylariomycetidae</taxon>
        <taxon>Xylariales</taxon>
        <taxon>Microdochiaceae</taxon>
        <taxon>Microdochium</taxon>
    </lineage>
</organism>
<dbReference type="Pfam" id="PF12796">
    <property type="entry name" value="Ank_2"/>
    <property type="match status" value="1"/>
</dbReference>
<reference evidence="6" key="1">
    <citation type="submission" date="2016-02" db="EMBL/GenBank/DDBJ databases">
        <title>Draft genome sequence of Microdochium bolleyi, a fungal endophyte of beachgrass.</title>
        <authorList>
            <consortium name="DOE Joint Genome Institute"/>
            <person name="David A.S."/>
            <person name="May G."/>
            <person name="Haridas S."/>
            <person name="Lim J."/>
            <person name="Wang M."/>
            <person name="Labutti K."/>
            <person name="Lipzen A."/>
            <person name="Barry K."/>
            <person name="Grigoriev I.V."/>
        </authorList>
    </citation>
    <scope>NUCLEOTIDE SEQUENCE [LARGE SCALE GENOMIC DNA]</scope>
    <source>
        <strain evidence="6">J235TASD1</strain>
    </source>
</reference>
<dbReference type="Proteomes" id="UP000070501">
    <property type="component" value="Unassembled WGS sequence"/>
</dbReference>
<feature type="repeat" description="ANK" evidence="3">
    <location>
        <begin position="49"/>
        <end position="71"/>
    </location>
</feature>
<feature type="non-terminal residue" evidence="5">
    <location>
        <position position="165"/>
    </location>
</feature>
<proteinExistence type="predicted"/>
<dbReference type="SUPFAM" id="SSF48403">
    <property type="entry name" value="Ankyrin repeat"/>
    <property type="match status" value="1"/>
</dbReference>
<dbReference type="STRING" id="196109.A0A136INJ6"/>
<dbReference type="Pfam" id="PF00023">
    <property type="entry name" value="Ank"/>
    <property type="match status" value="1"/>
</dbReference>
<name>A0A136INJ6_9PEZI</name>
<dbReference type="InParanoid" id="A0A136INJ6"/>
<dbReference type="InterPro" id="IPR002110">
    <property type="entry name" value="Ankyrin_rpt"/>
</dbReference>
<evidence type="ECO:0000256" key="4">
    <source>
        <dbReference type="SAM" id="MobiDB-lite"/>
    </source>
</evidence>
<dbReference type="Gene3D" id="1.25.40.20">
    <property type="entry name" value="Ankyrin repeat-containing domain"/>
    <property type="match status" value="1"/>
</dbReference>
<dbReference type="PROSITE" id="PS50088">
    <property type="entry name" value="ANK_REPEAT"/>
    <property type="match status" value="2"/>
</dbReference>
<accession>A0A136INJ6</accession>
<dbReference type="PANTHER" id="PTHR24123:SF33">
    <property type="entry name" value="PROTEIN HOS4"/>
    <property type="match status" value="1"/>
</dbReference>
<protein>
    <submittedName>
        <fullName evidence="5">Uncharacterized protein</fullName>
    </submittedName>
</protein>
<evidence type="ECO:0000256" key="2">
    <source>
        <dbReference type="ARBA" id="ARBA00023043"/>
    </source>
</evidence>
<feature type="repeat" description="ANK" evidence="3">
    <location>
        <begin position="132"/>
        <end position="164"/>
    </location>
</feature>
<sequence length="165" mass="17540">MSRSASDPAQWARDLEDDTATDGDRASTESWTMVSKAADCKLINMKTREGWTALHLASHYGHVDVVQLLLSESHPVADALLPGAKSEPRALHIGSRKGRTAIVEAMLAGADRGHGNGGSRRDVANAVAVNDRGRMALHQAARQGHADIVRLLLAASTSTEVVGKD</sequence>
<dbReference type="PANTHER" id="PTHR24123">
    <property type="entry name" value="ANKYRIN REPEAT-CONTAINING"/>
    <property type="match status" value="1"/>
</dbReference>
<feature type="region of interest" description="Disordered" evidence="4">
    <location>
        <begin position="1"/>
        <end position="28"/>
    </location>
</feature>
<evidence type="ECO:0000313" key="6">
    <source>
        <dbReference type="Proteomes" id="UP000070501"/>
    </source>
</evidence>
<keyword evidence="1" id="KW-0677">Repeat</keyword>
<dbReference type="EMBL" id="KQ964267">
    <property type="protein sequence ID" value="KXJ86512.1"/>
    <property type="molecule type" value="Genomic_DNA"/>
</dbReference>
<gene>
    <name evidence="5" type="ORF">Micbo1qcDRAFT_168319</name>
</gene>
<dbReference type="InterPro" id="IPR036770">
    <property type="entry name" value="Ankyrin_rpt-contain_sf"/>
</dbReference>
<keyword evidence="2 3" id="KW-0040">ANK repeat</keyword>
<dbReference type="AlphaFoldDB" id="A0A136INJ6"/>
<evidence type="ECO:0000256" key="1">
    <source>
        <dbReference type="ARBA" id="ARBA00022737"/>
    </source>
</evidence>